<proteinExistence type="predicted"/>
<name>A0A1M7UXM6_9ACTN</name>
<reference evidence="2 3" key="1">
    <citation type="submission" date="2016-12" db="EMBL/GenBank/DDBJ databases">
        <authorList>
            <person name="Song W.-J."/>
            <person name="Kurnit D.M."/>
        </authorList>
    </citation>
    <scope>NUCLEOTIDE SEQUENCE [LARGE SCALE GENOMIC DNA]</scope>
    <source>
        <strain evidence="2 3">DSM 43162</strain>
    </source>
</reference>
<dbReference type="AlphaFoldDB" id="A0A1M7UXM6"/>
<evidence type="ECO:0000313" key="2">
    <source>
        <dbReference type="EMBL" id="SHN87692.1"/>
    </source>
</evidence>
<protein>
    <submittedName>
        <fullName evidence="2">Uncharacterized protein</fullName>
    </submittedName>
</protein>
<organism evidence="2 3">
    <name type="scientific">Geodermatophilus obscurus</name>
    <dbReference type="NCBI Taxonomy" id="1861"/>
    <lineage>
        <taxon>Bacteria</taxon>
        <taxon>Bacillati</taxon>
        <taxon>Actinomycetota</taxon>
        <taxon>Actinomycetes</taxon>
        <taxon>Geodermatophilales</taxon>
        <taxon>Geodermatophilaceae</taxon>
        <taxon>Geodermatophilus</taxon>
    </lineage>
</organism>
<gene>
    <name evidence="2" type="ORF">SAMN05660350_04211</name>
</gene>
<feature type="compositionally biased region" description="Gly residues" evidence="1">
    <location>
        <begin position="32"/>
        <end position="44"/>
    </location>
</feature>
<dbReference type="EMBL" id="FRDM01000036">
    <property type="protein sequence ID" value="SHN87692.1"/>
    <property type="molecule type" value="Genomic_DNA"/>
</dbReference>
<evidence type="ECO:0000256" key="1">
    <source>
        <dbReference type="SAM" id="MobiDB-lite"/>
    </source>
</evidence>
<sequence>MAAFAHLVLRDVRQQGIDGRTVPLIPSRENGRGAGLGNGRGGAGPDDVSHSAGGRHAGVGTRP</sequence>
<feature type="region of interest" description="Disordered" evidence="1">
    <location>
        <begin position="20"/>
        <end position="63"/>
    </location>
</feature>
<dbReference type="Proteomes" id="UP000184428">
    <property type="component" value="Unassembled WGS sequence"/>
</dbReference>
<evidence type="ECO:0000313" key="3">
    <source>
        <dbReference type="Proteomes" id="UP000184428"/>
    </source>
</evidence>
<accession>A0A1M7UXM6</accession>